<dbReference type="OrthoDB" id="9808684at2"/>
<gene>
    <name evidence="2" type="ORF">Dthio_PD2253</name>
</gene>
<dbReference type="InterPro" id="IPR018631">
    <property type="entry name" value="AAA-ATPase-like_dom"/>
</dbReference>
<dbReference type="RefSeq" id="WP_008870176.1">
    <property type="nucleotide sequence ID" value="NZ_ACJN02000002.1"/>
</dbReference>
<feature type="domain" description="AAA-ATPase-like" evidence="1">
    <location>
        <begin position="5"/>
        <end position="201"/>
    </location>
</feature>
<dbReference type="PANTHER" id="PTHR34825">
    <property type="entry name" value="CONSERVED PROTEIN, WITH A WEAK D-GALACTARATE DEHYDRATASE/ALTRONATE HYDROLASE DOMAIN"/>
    <property type="match status" value="1"/>
</dbReference>
<keyword evidence="3" id="KW-1185">Reference proteome</keyword>
<evidence type="ECO:0000313" key="3">
    <source>
        <dbReference type="Proteomes" id="UP000005496"/>
    </source>
</evidence>
<reference evidence="2" key="1">
    <citation type="submission" date="2010-05" db="EMBL/GenBank/DDBJ databases">
        <title>The draft genome of Desulfonatronospira thiodismutans ASO3-1.</title>
        <authorList>
            <consortium name="US DOE Joint Genome Institute (JGI-PGF)"/>
            <person name="Lucas S."/>
            <person name="Copeland A."/>
            <person name="Lapidus A."/>
            <person name="Cheng J.-F."/>
            <person name="Bruce D."/>
            <person name="Goodwin L."/>
            <person name="Pitluck S."/>
            <person name="Chertkov O."/>
            <person name="Brettin T."/>
            <person name="Detter J.C."/>
            <person name="Han C."/>
            <person name="Land M.L."/>
            <person name="Hauser L."/>
            <person name="Kyrpides N."/>
            <person name="Mikhailova N."/>
            <person name="Muyzer G."/>
            <person name="Woyke T."/>
        </authorList>
    </citation>
    <scope>NUCLEOTIDE SEQUENCE [LARGE SCALE GENOMIC DNA]</scope>
    <source>
        <strain evidence="2">ASO3-1</strain>
    </source>
</reference>
<dbReference type="Pfam" id="PF09820">
    <property type="entry name" value="AAA-ATPase_like"/>
    <property type="match status" value="1"/>
</dbReference>
<sequence length="515" mass="59923">MKKLPIGIQTFENLIQEGYYYVDKTGFVHEVTSQGKYYFLSRPRRFGKSLFLSTIKAAYQGKKDLFQGLYLEENWDWNQTNPVIHISFGSGHLQKLEDLEIRFGTILENQEMEYGITLKRPDLRERFAELIYSLYSRFSQKVVILVDEYDKPILDNIEDRDTAAALRDELKNYYSVIKDSDPYIQFVFITGVSKFSKVSLFSGLNNLQDITIDRRYSAICGYTQKDLETVFAERLAGVDLEQVRYWYNGYSWLGEEVYNPFDILLYLDSKELRPYWFETGTPSFLIKLMQERKYFVPDLEQVQASEKLLGSFDVDHLEVETLMFQAGYLTIRKVSQTAGTRRFFLSYPNQEVKQSLTDSLLPYLTGNLSASEKTKFAALDALEAENPEALKDIFHAFFASIPHDWYRKNQLAGYEGYYASIFYCYFAALGLEVIPEDATSMGRIDLTVKLEDKVFICEFKVQGLDKTPGSALEQIRSRRYADQYHAPGRKIYLIGVEFDPRERNIAGFDWESRNL</sequence>
<evidence type="ECO:0000313" key="2">
    <source>
        <dbReference type="EMBL" id="EFI34862.1"/>
    </source>
</evidence>
<dbReference type="AlphaFoldDB" id="D6SQ36"/>
<dbReference type="EMBL" id="ACJN02000002">
    <property type="protein sequence ID" value="EFI34862.1"/>
    <property type="molecule type" value="Genomic_DNA"/>
</dbReference>
<dbReference type="Proteomes" id="UP000005496">
    <property type="component" value="Unassembled WGS sequence"/>
</dbReference>
<comment type="caution">
    <text evidence="2">The sequence shown here is derived from an EMBL/GenBank/DDBJ whole genome shotgun (WGS) entry which is preliminary data.</text>
</comment>
<protein>
    <submittedName>
        <fullName evidence="2">AAA-ATPase-like protein</fullName>
    </submittedName>
</protein>
<proteinExistence type="predicted"/>
<dbReference type="PANTHER" id="PTHR34825:SF1">
    <property type="entry name" value="AAA-ATPASE-LIKE DOMAIN-CONTAINING PROTEIN"/>
    <property type="match status" value="1"/>
</dbReference>
<name>D6SQ36_9BACT</name>
<organism evidence="2 3">
    <name type="scientific">Desulfonatronospira thiodismutans ASO3-1</name>
    <dbReference type="NCBI Taxonomy" id="555779"/>
    <lineage>
        <taxon>Bacteria</taxon>
        <taxon>Pseudomonadati</taxon>
        <taxon>Thermodesulfobacteriota</taxon>
        <taxon>Desulfovibrionia</taxon>
        <taxon>Desulfovibrionales</taxon>
        <taxon>Desulfonatronovibrionaceae</taxon>
        <taxon>Desulfonatronospira</taxon>
    </lineage>
</organism>
<accession>D6SQ36</accession>
<dbReference type="Pfam" id="PF08011">
    <property type="entry name" value="PDDEXK_9"/>
    <property type="match status" value="1"/>
</dbReference>
<evidence type="ECO:0000259" key="1">
    <source>
        <dbReference type="Pfam" id="PF09820"/>
    </source>
</evidence>
<dbReference type="InterPro" id="IPR012547">
    <property type="entry name" value="PDDEXK_9"/>
</dbReference>
<dbReference type="eggNOG" id="COG1672">
    <property type="taxonomic scope" value="Bacteria"/>
</dbReference>